<name>A0A6I9PK12_9TELE</name>
<dbReference type="RefSeq" id="XP_010786011.1">
    <property type="nucleotide sequence ID" value="XM_010787709.1"/>
</dbReference>
<dbReference type="InterPro" id="IPR013099">
    <property type="entry name" value="K_chnl_dom"/>
</dbReference>
<feature type="transmembrane region" description="Helical" evidence="15">
    <location>
        <begin position="113"/>
        <end position="136"/>
    </location>
</feature>
<keyword evidence="4 14" id="KW-0812">Transmembrane</keyword>
<comment type="catalytic activity">
    <reaction evidence="13">
        <text>Cs(+)(in) = Cs(+)(out)</text>
        <dbReference type="Rhea" id="RHEA:78555"/>
        <dbReference type="ChEBI" id="CHEBI:49547"/>
    </reaction>
</comment>
<dbReference type="Pfam" id="PF07885">
    <property type="entry name" value="Ion_trans_2"/>
    <property type="match status" value="2"/>
</dbReference>
<keyword evidence="10 14" id="KW-0407">Ion channel</keyword>
<keyword evidence="8 15" id="KW-0472">Membrane</keyword>
<evidence type="ECO:0000313" key="17">
    <source>
        <dbReference type="Proteomes" id="UP000504611"/>
    </source>
</evidence>
<evidence type="ECO:0000256" key="3">
    <source>
        <dbReference type="ARBA" id="ARBA00022475"/>
    </source>
</evidence>
<reference evidence="18" key="1">
    <citation type="submission" date="2025-08" db="UniProtKB">
        <authorList>
            <consortium name="RefSeq"/>
        </authorList>
    </citation>
    <scope>IDENTIFICATION</scope>
    <source>
        <tissue evidence="18">Muscle</tissue>
    </source>
</reference>
<evidence type="ECO:0000256" key="7">
    <source>
        <dbReference type="ARBA" id="ARBA00023065"/>
    </source>
</evidence>
<dbReference type="GeneID" id="104959797"/>
<protein>
    <submittedName>
        <fullName evidence="18">Potassium channel subfamily K member 4-like</fullName>
    </submittedName>
</protein>
<keyword evidence="9" id="KW-1015">Disulfide bond</keyword>
<dbReference type="SUPFAM" id="SSF81324">
    <property type="entry name" value="Voltage-gated potassium channels"/>
    <property type="match status" value="2"/>
</dbReference>
<dbReference type="PANTHER" id="PTHR11003:SF344">
    <property type="entry name" value="POTASSIUM CHANNEL SUBFAMILY K MEMBER 2-LIKE"/>
    <property type="match status" value="1"/>
</dbReference>
<dbReference type="GO" id="GO:0015271">
    <property type="term" value="F:outward rectifier potassium channel activity"/>
    <property type="evidence" value="ECO:0007669"/>
    <property type="project" value="TreeGrafter"/>
</dbReference>
<feature type="transmembrane region" description="Helical" evidence="15">
    <location>
        <begin position="6"/>
        <end position="27"/>
    </location>
</feature>
<feature type="domain" description="Potassium channel" evidence="16">
    <location>
        <begin position="81"/>
        <end position="138"/>
    </location>
</feature>
<dbReference type="InterPro" id="IPR003976">
    <property type="entry name" value="2pore_dom_K_chnl_TREK"/>
</dbReference>
<feature type="transmembrane region" description="Helical" evidence="15">
    <location>
        <begin position="200"/>
        <end position="217"/>
    </location>
</feature>
<evidence type="ECO:0000256" key="6">
    <source>
        <dbReference type="ARBA" id="ARBA00022989"/>
    </source>
</evidence>
<evidence type="ECO:0000256" key="4">
    <source>
        <dbReference type="ARBA" id="ARBA00022692"/>
    </source>
</evidence>
<feature type="domain" description="Potassium channel" evidence="16">
    <location>
        <begin position="177"/>
        <end position="218"/>
    </location>
</feature>
<comment type="catalytic activity">
    <reaction evidence="11">
        <text>K(+)(in) = K(+)(out)</text>
        <dbReference type="Rhea" id="RHEA:29463"/>
        <dbReference type="ChEBI" id="CHEBI:29103"/>
    </reaction>
</comment>
<feature type="transmembrane region" description="Helical" evidence="15">
    <location>
        <begin position="167"/>
        <end position="188"/>
    </location>
</feature>
<dbReference type="PRINTS" id="PR01499">
    <property type="entry name" value="TREKCHANNEL"/>
</dbReference>
<keyword evidence="3" id="KW-1003">Cell membrane</keyword>
<keyword evidence="7 14" id="KW-0406">Ion transport</keyword>
<dbReference type="GO" id="GO:0022841">
    <property type="term" value="F:potassium ion leak channel activity"/>
    <property type="evidence" value="ECO:0007669"/>
    <property type="project" value="TreeGrafter"/>
</dbReference>
<dbReference type="InterPro" id="IPR003280">
    <property type="entry name" value="2pore_dom_K_chnl"/>
</dbReference>
<evidence type="ECO:0000256" key="1">
    <source>
        <dbReference type="ARBA" id="ARBA00004651"/>
    </source>
</evidence>
<dbReference type="OrthoDB" id="297496at2759"/>
<dbReference type="AlphaFoldDB" id="A0A6I9PK12"/>
<comment type="catalytic activity">
    <reaction evidence="12">
        <text>Rb(+)(in) = Rb(+)(out)</text>
        <dbReference type="Rhea" id="RHEA:78547"/>
        <dbReference type="ChEBI" id="CHEBI:49847"/>
    </reaction>
</comment>
<feature type="non-terminal residue" evidence="18">
    <location>
        <position position="218"/>
    </location>
</feature>
<evidence type="ECO:0000259" key="16">
    <source>
        <dbReference type="Pfam" id="PF07885"/>
    </source>
</evidence>
<evidence type="ECO:0000256" key="8">
    <source>
        <dbReference type="ARBA" id="ARBA00023136"/>
    </source>
</evidence>
<dbReference type="PRINTS" id="PR01333">
    <property type="entry name" value="2POREKCHANEL"/>
</dbReference>
<accession>A0A6I9PK12</accession>
<evidence type="ECO:0000256" key="11">
    <source>
        <dbReference type="ARBA" id="ARBA00034430"/>
    </source>
</evidence>
<proteinExistence type="inferred from homology"/>
<evidence type="ECO:0000256" key="5">
    <source>
        <dbReference type="ARBA" id="ARBA00022958"/>
    </source>
</evidence>
<evidence type="ECO:0000313" key="18">
    <source>
        <dbReference type="RefSeq" id="XP_010786011.1"/>
    </source>
</evidence>
<gene>
    <name evidence="18" type="primary">LOC104959797</name>
</gene>
<dbReference type="GO" id="GO:0005886">
    <property type="term" value="C:plasma membrane"/>
    <property type="evidence" value="ECO:0007669"/>
    <property type="project" value="UniProtKB-SubCell"/>
</dbReference>
<evidence type="ECO:0000256" key="12">
    <source>
        <dbReference type="ARBA" id="ARBA00044657"/>
    </source>
</evidence>
<dbReference type="KEGG" id="ncc:104959797"/>
<evidence type="ECO:0000256" key="2">
    <source>
        <dbReference type="ARBA" id="ARBA00022448"/>
    </source>
</evidence>
<evidence type="ECO:0000256" key="9">
    <source>
        <dbReference type="ARBA" id="ARBA00023157"/>
    </source>
</evidence>
<keyword evidence="17" id="KW-1185">Reference proteome</keyword>
<comment type="subcellular location">
    <subcellularLocation>
        <location evidence="1">Cell membrane</location>
        <topology evidence="1">Multi-pass membrane protein</topology>
    </subcellularLocation>
</comment>
<keyword evidence="2 14" id="KW-0813">Transport</keyword>
<dbReference type="GO" id="GO:0030322">
    <property type="term" value="P:stabilization of membrane potential"/>
    <property type="evidence" value="ECO:0007669"/>
    <property type="project" value="TreeGrafter"/>
</dbReference>
<dbReference type="Gene3D" id="1.10.287.70">
    <property type="match status" value="1"/>
</dbReference>
<comment type="similarity">
    <text evidence="14">Belongs to the two pore domain potassium channel (TC 1.A.1.8) family.</text>
</comment>
<keyword evidence="6 15" id="KW-1133">Transmembrane helix</keyword>
<dbReference type="PANTHER" id="PTHR11003">
    <property type="entry name" value="POTASSIUM CHANNEL, SUBFAMILY K"/>
    <property type="match status" value="1"/>
</dbReference>
<organism evidence="17 18">
    <name type="scientific">Notothenia coriiceps</name>
    <name type="common">black rockcod</name>
    <dbReference type="NCBI Taxonomy" id="8208"/>
    <lineage>
        <taxon>Eukaryota</taxon>
        <taxon>Metazoa</taxon>
        <taxon>Chordata</taxon>
        <taxon>Craniata</taxon>
        <taxon>Vertebrata</taxon>
        <taxon>Euteleostomi</taxon>
        <taxon>Actinopterygii</taxon>
        <taxon>Neopterygii</taxon>
        <taxon>Teleostei</taxon>
        <taxon>Neoteleostei</taxon>
        <taxon>Acanthomorphata</taxon>
        <taxon>Eupercaria</taxon>
        <taxon>Perciformes</taxon>
        <taxon>Notothenioidei</taxon>
        <taxon>Nototheniidae</taxon>
        <taxon>Notothenia</taxon>
    </lineage>
</organism>
<evidence type="ECO:0000256" key="13">
    <source>
        <dbReference type="ARBA" id="ARBA00044691"/>
    </source>
</evidence>
<keyword evidence="5" id="KW-0630">Potassium</keyword>
<feature type="transmembrane region" description="Helical" evidence="15">
    <location>
        <begin position="88"/>
        <end position="107"/>
    </location>
</feature>
<evidence type="ECO:0000256" key="14">
    <source>
        <dbReference type="RuleBase" id="RU003857"/>
    </source>
</evidence>
<evidence type="ECO:0000256" key="10">
    <source>
        <dbReference type="ARBA" id="ARBA00023303"/>
    </source>
</evidence>
<dbReference type="Proteomes" id="UP000504611">
    <property type="component" value="Unplaced"/>
</dbReference>
<sequence length="218" mass="24039">MRCTTLLALLTGVMLYLVMGALVFGTLEFPEEKSAFDTLRKTKNAFLYNNSCVTEDEFKDLVKGVVSAVEAGLDVNNLPANFTSRWDLASAFFFCGTIITTIGFGNLSPRTWYGQLFCVCYALVGIPMFGILLAGVGDHMGTVLRRAVAKIETLFLKRKVRPTTVRVISAVLSILIGCLIFLAVPTVVFQKVEKWSFLESLYFVVITLTTVGFGDYVP</sequence>
<evidence type="ECO:0000256" key="15">
    <source>
        <dbReference type="SAM" id="Phobius"/>
    </source>
</evidence>